<dbReference type="KEGG" id="cbei:LF65_01480"/>
<keyword evidence="1" id="KW-1133">Transmembrane helix</keyword>
<dbReference type="AlphaFoldDB" id="A0A0B5QJI7"/>
<dbReference type="Proteomes" id="UP000031866">
    <property type="component" value="Chromosome"/>
</dbReference>
<dbReference type="RefSeq" id="WP_041895232.1">
    <property type="nucleotide sequence ID" value="NZ_CP010086.2"/>
</dbReference>
<evidence type="ECO:0000256" key="1">
    <source>
        <dbReference type="SAM" id="Phobius"/>
    </source>
</evidence>
<feature type="transmembrane region" description="Helical" evidence="1">
    <location>
        <begin position="113"/>
        <end position="133"/>
    </location>
</feature>
<evidence type="ECO:0008006" key="4">
    <source>
        <dbReference type="Google" id="ProtNLM"/>
    </source>
</evidence>
<keyword evidence="1" id="KW-0472">Membrane</keyword>
<gene>
    <name evidence="2" type="ORF">LF65_01480</name>
</gene>
<organism evidence="2 3">
    <name type="scientific">Clostridium beijerinckii</name>
    <name type="common">Clostridium MP</name>
    <dbReference type="NCBI Taxonomy" id="1520"/>
    <lineage>
        <taxon>Bacteria</taxon>
        <taxon>Bacillati</taxon>
        <taxon>Bacillota</taxon>
        <taxon>Clostridia</taxon>
        <taxon>Eubacteriales</taxon>
        <taxon>Clostridiaceae</taxon>
        <taxon>Clostridium</taxon>
    </lineage>
</organism>
<evidence type="ECO:0000313" key="3">
    <source>
        <dbReference type="Proteomes" id="UP000031866"/>
    </source>
</evidence>
<reference evidence="3" key="1">
    <citation type="submission" date="2014-12" db="EMBL/GenBank/DDBJ databases">
        <title>Genome sequence of Clostridium beijerinckii strain 59B.</title>
        <authorList>
            <person name="Little G.T."/>
            <person name="Minton N.P."/>
        </authorList>
    </citation>
    <scope>NUCLEOTIDE SEQUENCE [LARGE SCALE GENOMIC DNA]</scope>
    <source>
        <strain evidence="3">59B</strain>
    </source>
</reference>
<feature type="transmembrane region" description="Helical" evidence="1">
    <location>
        <begin position="145"/>
        <end position="162"/>
    </location>
</feature>
<name>A0A0B5QJI7_CLOBE</name>
<feature type="transmembrane region" description="Helical" evidence="1">
    <location>
        <begin position="174"/>
        <end position="196"/>
    </location>
</feature>
<accession>A0A0B5QJI7</accession>
<dbReference type="EMBL" id="CP010086">
    <property type="protein sequence ID" value="AJG98092.1"/>
    <property type="molecule type" value="Genomic_DNA"/>
</dbReference>
<dbReference type="OrthoDB" id="1906596at2"/>
<keyword evidence="1" id="KW-0812">Transmembrane</keyword>
<evidence type="ECO:0000313" key="2">
    <source>
        <dbReference type="EMBL" id="AJG98092.1"/>
    </source>
</evidence>
<feature type="transmembrane region" description="Helical" evidence="1">
    <location>
        <begin position="86"/>
        <end position="107"/>
    </location>
</feature>
<sequence>MQSRPNISLLKNNYLDTYHAIQACLMQHNFSLLLPRNIEKQIFDIVFTAQNQKVPTKKLECNKDLDKFCNKLIYEYNSSVSAIQQVLEGIFTFSILVFFFTLLDVLFEKGVLMSTLITCILISIGYFISNTILRHKETSSSKLRSLLIFGIVLIPFMIMSFLKTKIPSLAVTFPFLDSLVLTLITGVISFLSYSILSKKYDLFIFIRRK</sequence>
<proteinExistence type="predicted"/>
<protein>
    <recommendedName>
        <fullName evidence="4">DUF1129 family protein</fullName>
    </recommendedName>
</protein>